<reference evidence="1" key="1">
    <citation type="submission" date="2023-10" db="EMBL/GenBank/DDBJ databases">
        <title>Genome assembly of Pristionchus species.</title>
        <authorList>
            <person name="Yoshida K."/>
            <person name="Sommer R.J."/>
        </authorList>
    </citation>
    <scope>NUCLEOTIDE SEQUENCE</scope>
    <source>
        <strain evidence="1">RS0144</strain>
    </source>
</reference>
<feature type="non-terminal residue" evidence="1">
    <location>
        <position position="1"/>
    </location>
</feature>
<dbReference type="EMBL" id="BTSX01000004">
    <property type="protein sequence ID" value="GMS95039.1"/>
    <property type="molecule type" value="Genomic_DNA"/>
</dbReference>
<proteinExistence type="predicted"/>
<dbReference type="AlphaFoldDB" id="A0AAV5TKZ6"/>
<evidence type="ECO:0000313" key="1">
    <source>
        <dbReference type="EMBL" id="GMS95039.1"/>
    </source>
</evidence>
<accession>A0AAV5TKZ6</accession>
<comment type="caution">
    <text evidence="1">The sequence shown here is derived from an EMBL/GenBank/DDBJ whole genome shotgun (WGS) entry which is preliminary data.</text>
</comment>
<dbReference type="Proteomes" id="UP001432027">
    <property type="component" value="Unassembled WGS sequence"/>
</dbReference>
<protein>
    <submittedName>
        <fullName evidence="1">Uncharacterized protein</fullName>
    </submittedName>
</protein>
<gene>
    <name evidence="1" type="ORF">PENTCL1PPCAC_17214</name>
</gene>
<sequence length="146" mass="16311">LEFTRFLSNVRRVITTYELHLPYIHQDDTYIATLLRRIPYLSLPEPPSNGDYYDYASLSSHLQNEVPSTVSSMTDAPSASNPTDEDARVVSTATLEEQRVTNRLSFISRAMRNASQAASSLMSKIGNLASRPDIETVPGRKCCRAN</sequence>
<organism evidence="1 2">
    <name type="scientific">Pristionchus entomophagus</name>
    <dbReference type="NCBI Taxonomy" id="358040"/>
    <lineage>
        <taxon>Eukaryota</taxon>
        <taxon>Metazoa</taxon>
        <taxon>Ecdysozoa</taxon>
        <taxon>Nematoda</taxon>
        <taxon>Chromadorea</taxon>
        <taxon>Rhabditida</taxon>
        <taxon>Rhabditina</taxon>
        <taxon>Diplogasteromorpha</taxon>
        <taxon>Diplogasteroidea</taxon>
        <taxon>Neodiplogasteridae</taxon>
        <taxon>Pristionchus</taxon>
    </lineage>
</organism>
<evidence type="ECO:0000313" key="2">
    <source>
        <dbReference type="Proteomes" id="UP001432027"/>
    </source>
</evidence>
<keyword evidence="2" id="KW-1185">Reference proteome</keyword>
<name>A0AAV5TKZ6_9BILA</name>